<dbReference type="Proteomes" id="UP000502345">
    <property type="component" value="Plasmid plas4"/>
</dbReference>
<keyword evidence="3" id="KW-0732">Signal</keyword>
<feature type="transmembrane region" description="Helical" evidence="2">
    <location>
        <begin position="373"/>
        <end position="393"/>
    </location>
</feature>
<evidence type="ECO:0000313" key="4">
    <source>
        <dbReference type="EMBL" id="QIP44039.1"/>
    </source>
</evidence>
<protein>
    <recommendedName>
        <fullName evidence="6">TrbL/VirB6 plasmid conjugal transfer protein</fullName>
    </recommendedName>
</protein>
<dbReference type="AlphaFoldDB" id="A0A6G9D4D1"/>
<accession>A0A6G9D4D1</accession>
<feature type="transmembrane region" description="Helical" evidence="2">
    <location>
        <begin position="278"/>
        <end position="296"/>
    </location>
</feature>
<feature type="compositionally biased region" description="Polar residues" evidence="1">
    <location>
        <begin position="474"/>
        <end position="488"/>
    </location>
</feature>
<keyword evidence="2" id="KW-0472">Membrane</keyword>
<evidence type="ECO:0000256" key="3">
    <source>
        <dbReference type="SAM" id="SignalP"/>
    </source>
</evidence>
<evidence type="ECO:0000313" key="5">
    <source>
        <dbReference type="Proteomes" id="UP000502345"/>
    </source>
</evidence>
<keyword evidence="4" id="KW-0614">Plasmid</keyword>
<keyword evidence="2" id="KW-0812">Transmembrane</keyword>
<feature type="compositionally biased region" description="Gly residues" evidence="1">
    <location>
        <begin position="495"/>
        <end position="513"/>
    </location>
</feature>
<feature type="region of interest" description="Disordered" evidence="1">
    <location>
        <begin position="398"/>
        <end position="519"/>
    </location>
</feature>
<name>A0A6G9D4D1_RHOER</name>
<feature type="transmembrane region" description="Helical" evidence="2">
    <location>
        <begin position="193"/>
        <end position="218"/>
    </location>
</feature>
<organism evidence="4 5">
    <name type="scientific">Rhodococcus erythropolis</name>
    <name type="common">Arthrobacter picolinophilus</name>
    <dbReference type="NCBI Taxonomy" id="1833"/>
    <lineage>
        <taxon>Bacteria</taxon>
        <taxon>Bacillati</taxon>
        <taxon>Actinomycetota</taxon>
        <taxon>Actinomycetes</taxon>
        <taxon>Mycobacteriales</taxon>
        <taxon>Nocardiaceae</taxon>
        <taxon>Rhodococcus</taxon>
        <taxon>Rhodococcus erythropolis group</taxon>
    </lineage>
</organism>
<gene>
    <name evidence="4" type="ORF">G9444_6796</name>
</gene>
<evidence type="ECO:0000256" key="2">
    <source>
        <dbReference type="SAM" id="Phobius"/>
    </source>
</evidence>
<reference evidence="4 5" key="1">
    <citation type="submission" date="2020-03" db="EMBL/GenBank/DDBJ databases">
        <title>Screen low temperature-resistant strains for efficient degradation of petroleum hydrocarbons under the low temperature.</title>
        <authorList>
            <person name="Wang Y."/>
            <person name="Chen J."/>
        </authorList>
    </citation>
    <scope>NUCLEOTIDE SEQUENCE [LARGE SCALE GENOMIC DNA]</scope>
    <source>
        <strain evidence="4 5">KB1</strain>
        <plasmid evidence="4 5">plas4</plasmid>
    </source>
</reference>
<sequence>MNLSPSPRRYLTRLVLLMFSVFALLALSTPIVSAQEADPATPPTSYEELTAEQKTWRDPKGVISCKEHPEFPTCAENPAMSYTYPEDNTAFTARLDGESDVNTTIDIAGTPGRMLDKAADSAFGNAAESVGTFAGDFLVESMTWWIKTESIDISYANVLAGKAPVQKVIGFIMMAGILSMAIVMMISRRTEPAADILVGGVKYILISSLSMVVLSGALHAGDDFAKQMVEDGANEFGQRIKLMLGTSVIGNPGGVLFLGLLAALLSFIQWVMGFIRQAGIVVLYALILFAAAGQLTTWGKQWFPRIAGACIALVLFKPIAAMCYSIGFKLIGTDQSMSTLVTGLMVIALTVIALPSMMAFFSFTGAKVAGGPGAGAVLAGGIAGGLGAAALANNMGGGGGSGKSGGDEQSSFMDATGPDSSSAEVDPSPGNSGGLSEAPAEKGATGSGSDAGSGTGAGADTSGGEQDADLGPGTTENPDASGPQTPSDPGSIGPDLGGAAGAGEGAAAAGGAGAAAATGGATLAAGAALKAVDGALDAVEGAASEMSQDTGPDMQ</sequence>
<dbReference type="EMBL" id="CP050127">
    <property type="protein sequence ID" value="QIP44039.1"/>
    <property type="molecule type" value="Genomic_DNA"/>
</dbReference>
<feature type="compositionally biased region" description="Polar residues" evidence="1">
    <location>
        <begin position="407"/>
        <end position="423"/>
    </location>
</feature>
<feature type="transmembrane region" description="Helical" evidence="2">
    <location>
        <begin position="253"/>
        <end position="271"/>
    </location>
</feature>
<evidence type="ECO:0008006" key="6">
    <source>
        <dbReference type="Google" id="ProtNLM"/>
    </source>
</evidence>
<feature type="transmembrane region" description="Helical" evidence="2">
    <location>
        <begin position="168"/>
        <end position="186"/>
    </location>
</feature>
<feature type="signal peptide" evidence="3">
    <location>
        <begin position="1"/>
        <end position="34"/>
    </location>
</feature>
<feature type="compositionally biased region" description="Gly residues" evidence="1">
    <location>
        <begin position="445"/>
        <end position="457"/>
    </location>
</feature>
<geneLocation type="plasmid" evidence="4 5">
    <name>plas4</name>
</geneLocation>
<feature type="transmembrane region" description="Helical" evidence="2">
    <location>
        <begin position="339"/>
        <end position="361"/>
    </location>
</feature>
<feature type="chain" id="PRO_5026066844" description="TrbL/VirB6 plasmid conjugal transfer protein" evidence="3">
    <location>
        <begin position="35"/>
        <end position="555"/>
    </location>
</feature>
<feature type="transmembrane region" description="Helical" evidence="2">
    <location>
        <begin position="302"/>
        <end position="327"/>
    </location>
</feature>
<keyword evidence="2" id="KW-1133">Transmembrane helix</keyword>
<proteinExistence type="predicted"/>
<evidence type="ECO:0000256" key="1">
    <source>
        <dbReference type="SAM" id="MobiDB-lite"/>
    </source>
</evidence>
<dbReference type="RefSeq" id="WP_166503095.1">
    <property type="nucleotide sequence ID" value="NZ_CP050127.1"/>
</dbReference>